<evidence type="ECO:0000313" key="1">
    <source>
        <dbReference type="EMBL" id="PHT74518.1"/>
    </source>
</evidence>
<dbReference type="AlphaFoldDB" id="A0A2G2YXM9"/>
<comment type="caution">
    <text evidence="1">The sequence shown here is derived from an EMBL/GenBank/DDBJ whole genome shotgun (WGS) entry which is preliminary data.</text>
</comment>
<reference evidence="1 2" key="2">
    <citation type="journal article" date="2017" name="Genome Biol.">
        <title>New reference genome sequences of hot pepper reveal the massive evolution of plant disease-resistance genes by retroduplication.</title>
        <authorList>
            <person name="Kim S."/>
            <person name="Park J."/>
            <person name="Yeom S.I."/>
            <person name="Kim Y.M."/>
            <person name="Seo E."/>
            <person name="Kim K.T."/>
            <person name="Kim M.S."/>
            <person name="Lee J.M."/>
            <person name="Cheong K."/>
            <person name="Shin H.S."/>
            <person name="Kim S.B."/>
            <person name="Han K."/>
            <person name="Lee J."/>
            <person name="Park M."/>
            <person name="Lee H.A."/>
            <person name="Lee H.Y."/>
            <person name="Lee Y."/>
            <person name="Oh S."/>
            <person name="Lee J.H."/>
            <person name="Choi E."/>
            <person name="Choi E."/>
            <person name="Lee S.E."/>
            <person name="Jeon J."/>
            <person name="Kim H."/>
            <person name="Choi G."/>
            <person name="Song H."/>
            <person name="Lee J."/>
            <person name="Lee S.C."/>
            <person name="Kwon J.K."/>
            <person name="Lee H.Y."/>
            <person name="Koo N."/>
            <person name="Hong Y."/>
            <person name="Kim R.W."/>
            <person name="Kang W.H."/>
            <person name="Huh J.H."/>
            <person name="Kang B.C."/>
            <person name="Yang T.J."/>
            <person name="Lee Y.H."/>
            <person name="Bennetzen J.L."/>
            <person name="Choi D."/>
        </authorList>
    </citation>
    <scope>NUCLEOTIDE SEQUENCE [LARGE SCALE GENOMIC DNA]</scope>
    <source>
        <strain evidence="2">cv. CM334</strain>
    </source>
</reference>
<dbReference type="EMBL" id="AYRZ02000008">
    <property type="protein sequence ID" value="PHT74518.1"/>
    <property type="molecule type" value="Genomic_DNA"/>
</dbReference>
<proteinExistence type="predicted"/>
<dbReference type="Proteomes" id="UP000222542">
    <property type="component" value="Unassembled WGS sequence"/>
</dbReference>
<sequence>MSTPYMLNLHPVTILSSISDTIQSGDNKLEDVDSVAGYVADGMEHIFNSGIQLRYGRDLRLNEFGERSLCNHHALDSPGAQELMTDLTS</sequence>
<keyword evidence="2" id="KW-1185">Reference proteome</keyword>
<accession>A0A2G2YXM9</accession>
<name>A0A2G2YXM9_CAPAN</name>
<dbReference type="Gramene" id="PHT74518">
    <property type="protein sequence ID" value="PHT74518"/>
    <property type="gene ID" value="T459_21795"/>
</dbReference>
<dbReference type="STRING" id="4072.A0A2G2YXM9"/>
<protein>
    <submittedName>
        <fullName evidence="1">Uncharacterized protein</fullName>
    </submittedName>
</protein>
<evidence type="ECO:0000313" key="2">
    <source>
        <dbReference type="Proteomes" id="UP000222542"/>
    </source>
</evidence>
<gene>
    <name evidence="1" type="ORF">T459_21795</name>
</gene>
<organism evidence="1 2">
    <name type="scientific">Capsicum annuum</name>
    <name type="common">Capsicum pepper</name>
    <dbReference type="NCBI Taxonomy" id="4072"/>
    <lineage>
        <taxon>Eukaryota</taxon>
        <taxon>Viridiplantae</taxon>
        <taxon>Streptophyta</taxon>
        <taxon>Embryophyta</taxon>
        <taxon>Tracheophyta</taxon>
        <taxon>Spermatophyta</taxon>
        <taxon>Magnoliopsida</taxon>
        <taxon>eudicotyledons</taxon>
        <taxon>Gunneridae</taxon>
        <taxon>Pentapetalae</taxon>
        <taxon>asterids</taxon>
        <taxon>lamiids</taxon>
        <taxon>Solanales</taxon>
        <taxon>Solanaceae</taxon>
        <taxon>Solanoideae</taxon>
        <taxon>Capsiceae</taxon>
        <taxon>Capsicum</taxon>
    </lineage>
</organism>
<reference evidence="1 2" key="1">
    <citation type="journal article" date="2014" name="Nat. Genet.">
        <title>Genome sequence of the hot pepper provides insights into the evolution of pungency in Capsicum species.</title>
        <authorList>
            <person name="Kim S."/>
            <person name="Park M."/>
            <person name="Yeom S.I."/>
            <person name="Kim Y.M."/>
            <person name="Lee J.M."/>
            <person name="Lee H.A."/>
            <person name="Seo E."/>
            <person name="Choi J."/>
            <person name="Cheong K."/>
            <person name="Kim K.T."/>
            <person name="Jung K."/>
            <person name="Lee G.W."/>
            <person name="Oh S.K."/>
            <person name="Bae C."/>
            <person name="Kim S.B."/>
            <person name="Lee H.Y."/>
            <person name="Kim S.Y."/>
            <person name="Kim M.S."/>
            <person name="Kang B.C."/>
            <person name="Jo Y.D."/>
            <person name="Yang H.B."/>
            <person name="Jeong H.J."/>
            <person name="Kang W.H."/>
            <person name="Kwon J.K."/>
            <person name="Shin C."/>
            <person name="Lim J.Y."/>
            <person name="Park J.H."/>
            <person name="Huh J.H."/>
            <person name="Kim J.S."/>
            <person name="Kim B.D."/>
            <person name="Cohen O."/>
            <person name="Paran I."/>
            <person name="Suh M.C."/>
            <person name="Lee S.B."/>
            <person name="Kim Y.K."/>
            <person name="Shin Y."/>
            <person name="Noh S.J."/>
            <person name="Park J."/>
            <person name="Seo Y.S."/>
            <person name="Kwon S.Y."/>
            <person name="Kim H.A."/>
            <person name="Park J.M."/>
            <person name="Kim H.J."/>
            <person name="Choi S.B."/>
            <person name="Bosland P.W."/>
            <person name="Reeves G."/>
            <person name="Jo S.H."/>
            <person name="Lee B.W."/>
            <person name="Cho H.T."/>
            <person name="Choi H.S."/>
            <person name="Lee M.S."/>
            <person name="Yu Y."/>
            <person name="Do Choi Y."/>
            <person name="Park B.S."/>
            <person name="van Deynze A."/>
            <person name="Ashrafi H."/>
            <person name="Hill T."/>
            <person name="Kim W.T."/>
            <person name="Pai H.S."/>
            <person name="Ahn H.K."/>
            <person name="Yeam I."/>
            <person name="Giovannoni J.J."/>
            <person name="Rose J.K."/>
            <person name="Sorensen I."/>
            <person name="Lee S.J."/>
            <person name="Kim R.W."/>
            <person name="Choi I.Y."/>
            <person name="Choi B.S."/>
            <person name="Lim J.S."/>
            <person name="Lee Y.H."/>
            <person name="Choi D."/>
        </authorList>
    </citation>
    <scope>NUCLEOTIDE SEQUENCE [LARGE SCALE GENOMIC DNA]</scope>
    <source>
        <strain evidence="2">cv. CM334</strain>
    </source>
</reference>